<dbReference type="GO" id="GO:0016567">
    <property type="term" value="P:protein ubiquitination"/>
    <property type="evidence" value="ECO:0007669"/>
    <property type="project" value="UniProtKB-UniRule"/>
</dbReference>
<evidence type="ECO:0000256" key="7">
    <source>
        <dbReference type="PIRNR" id="PIRNR028729"/>
    </source>
</evidence>
<dbReference type="SUPFAM" id="SSF81382">
    <property type="entry name" value="Skp1 dimerisation domain-like"/>
    <property type="match status" value="1"/>
</dbReference>
<keyword evidence="4 7" id="KW-0833">Ubl conjugation pathway</keyword>
<dbReference type="CDD" id="cd18322">
    <property type="entry name" value="BTB_POZ_SKP1"/>
    <property type="match status" value="1"/>
</dbReference>
<gene>
    <name evidence="10" type="ORF">MKW98_013921</name>
</gene>
<feature type="domain" description="SKP1 component dimerisation" evidence="8">
    <location>
        <begin position="110"/>
        <end position="156"/>
    </location>
</feature>
<proteinExistence type="inferred from homology"/>
<dbReference type="GO" id="GO:0005634">
    <property type="term" value="C:nucleus"/>
    <property type="evidence" value="ECO:0007669"/>
    <property type="project" value="UniProtKB-SubCell"/>
</dbReference>
<evidence type="ECO:0000256" key="5">
    <source>
        <dbReference type="ARBA" id="ARBA00023242"/>
    </source>
</evidence>
<dbReference type="SUPFAM" id="SSF54695">
    <property type="entry name" value="POZ domain"/>
    <property type="match status" value="1"/>
</dbReference>
<comment type="function">
    <text evidence="6 7">Involved in ubiquitination and subsequent proteasomal degradation of target proteins. Together with CUL1, RBX1 and a F-box protein, it forms a SCF E3 ubiquitin ligase complex. The functional specificity of this complex depends on the type of F-box protein. In the SCF complex, it serves as an adapter that links the F-box protein to CUL1.</text>
</comment>
<dbReference type="GO" id="GO:0006511">
    <property type="term" value="P:ubiquitin-dependent protein catabolic process"/>
    <property type="evidence" value="ECO:0007669"/>
    <property type="project" value="InterPro"/>
</dbReference>
<evidence type="ECO:0000259" key="8">
    <source>
        <dbReference type="Pfam" id="PF01466"/>
    </source>
</evidence>
<dbReference type="EMBL" id="JAJJMB010011506">
    <property type="protein sequence ID" value="KAI3901806.1"/>
    <property type="molecule type" value="Genomic_DNA"/>
</dbReference>
<dbReference type="PANTHER" id="PTHR11165">
    <property type="entry name" value="SKP1"/>
    <property type="match status" value="1"/>
</dbReference>
<reference evidence="10" key="1">
    <citation type="submission" date="2022-04" db="EMBL/GenBank/DDBJ databases">
        <title>A functionally conserved STORR gene fusion in Papaver species that diverged 16.8 million years ago.</title>
        <authorList>
            <person name="Catania T."/>
        </authorList>
    </citation>
    <scope>NUCLEOTIDE SEQUENCE</scope>
    <source>
        <strain evidence="10">S-188037</strain>
    </source>
</reference>
<keyword evidence="5" id="KW-0539">Nucleus</keyword>
<keyword evidence="11" id="KW-1185">Reference proteome</keyword>
<dbReference type="InterPro" id="IPR016897">
    <property type="entry name" value="SKP1"/>
</dbReference>
<evidence type="ECO:0000313" key="10">
    <source>
        <dbReference type="EMBL" id="KAI3901806.1"/>
    </source>
</evidence>
<feature type="domain" description="SKP1 component POZ" evidence="9">
    <location>
        <begin position="3"/>
        <end position="61"/>
    </location>
</feature>
<comment type="caution">
    <text evidence="10">The sequence shown here is derived from an EMBL/GenBank/DDBJ whole genome shotgun (WGS) entry which is preliminary data.</text>
</comment>
<sequence>MSKMIQLRSSDGGIFEIEEITAHQSLTIKHMIEDGCADDAIPLHNVTSKILEKVIEYCNKHGESTTAGGESTISSKADREALAKWDKEFVNVDQAILSGLIKAANYLNIKNLLDLTCITIADMIRGKSVEEIRKTFNIKNDFTPEEEEKVRLENQWTFN</sequence>
<dbReference type="InterPro" id="IPR001232">
    <property type="entry name" value="SKP1-like"/>
</dbReference>
<evidence type="ECO:0000256" key="6">
    <source>
        <dbReference type="ARBA" id="ARBA00054396"/>
    </source>
</evidence>
<dbReference type="InterPro" id="IPR011333">
    <property type="entry name" value="SKP1/BTB/POZ_sf"/>
</dbReference>
<comment type="pathway">
    <text evidence="2 7">Protein modification; protein ubiquitination.</text>
</comment>
<dbReference type="Proteomes" id="UP001202328">
    <property type="component" value="Unassembled WGS sequence"/>
</dbReference>
<dbReference type="GO" id="GO:0009867">
    <property type="term" value="P:jasmonic acid mediated signaling pathway"/>
    <property type="evidence" value="ECO:0007669"/>
    <property type="project" value="UniProtKB-ARBA"/>
</dbReference>
<evidence type="ECO:0000256" key="4">
    <source>
        <dbReference type="ARBA" id="ARBA00022786"/>
    </source>
</evidence>
<dbReference type="InterPro" id="IPR016072">
    <property type="entry name" value="Skp1_comp_dimer"/>
</dbReference>
<evidence type="ECO:0000259" key="9">
    <source>
        <dbReference type="Pfam" id="PF03931"/>
    </source>
</evidence>
<comment type="subcellular location">
    <subcellularLocation>
        <location evidence="1">Nucleus</location>
    </subcellularLocation>
</comment>
<dbReference type="Pfam" id="PF03931">
    <property type="entry name" value="Skp1_POZ"/>
    <property type="match status" value="1"/>
</dbReference>
<evidence type="ECO:0000256" key="1">
    <source>
        <dbReference type="ARBA" id="ARBA00004123"/>
    </source>
</evidence>
<dbReference type="SMART" id="SM00512">
    <property type="entry name" value="Skp1"/>
    <property type="match status" value="1"/>
</dbReference>
<evidence type="ECO:0000256" key="2">
    <source>
        <dbReference type="ARBA" id="ARBA00004906"/>
    </source>
</evidence>
<comment type="subunit">
    <text evidence="7">Part of a SCF (SKP1-cullin-F-box) protein ligase complex.</text>
</comment>
<dbReference type="Pfam" id="PF01466">
    <property type="entry name" value="Skp1"/>
    <property type="match status" value="1"/>
</dbReference>
<dbReference type="Gene3D" id="3.30.710.10">
    <property type="entry name" value="Potassium Channel Kv1.1, Chain A"/>
    <property type="match status" value="1"/>
</dbReference>
<accession>A0AAD4XDQ7</accession>
<dbReference type="PIRSF" id="PIRSF028729">
    <property type="entry name" value="E3_ubiquit_lig_SCF_Skp"/>
    <property type="match status" value="1"/>
</dbReference>
<dbReference type="FunFam" id="3.30.710.10:FF:000170">
    <property type="entry name" value="SKP1-like protein 5"/>
    <property type="match status" value="1"/>
</dbReference>
<dbReference type="InterPro" id="IPR016073">
    <property type="entry name" value="Skp1_comp_POZ"/>
</dbReference>
<evidence type="ECO:0000256" key="3">
    <source>
        <dbReference type="ARBA" id="ARBA00009993"/>
    </source>
</evidence>
<comment type="similarity">
    <text evidence="3 7">Belongs to the SKP1 family.</text>
</comment>
<name>A0AAD4XDQ7_9MAGN</name>
<dbReference type="AlphaFoldDB" id="A0AAD4XDQ7"/>
<evidence type="ECO:0000313" key="11">
    <source>
        <dbReference type="Proteomes" id="UP001202328"/>
    </source>
</evidence>
<protein>
    <recommendedName>
        <fullName evidence="7">SKP1-like protein</fullName>
    </recommendedName>
</protein>
<dbReference type="InterPro" id="IPR036296">
    <property type="entry name" value="SKP1-like_dim_sf"/>
</dbReference>
<organism evidence="10 11">
    <name type="scientific">Papaver atlanticum</name>
    <dbReference type="NCBI Taxonomy" id="357466"/>
    <lineage>
        <taxon>Eukaryota</taxon>
        <taxon>Viridiplantae</taxon>
        <taxon>Streptophyta</taxon>
        <taxon>Embryophyta</taxon>
        <taxon>Tracheophyta</taxon>
        <taxon>Spermatophyta</taxon>
        <taxon>Magnoliopsida</taxon>
        <taxon>Ranunculales</taxon>
        <taxon>Papaveraceae</taxon>
        <taxon>Papaveroideae</taxon>
        <taxon>Papaver</taxon>
    </lineage>
</organism>